<dbReference type="AlphaFoldDB" id="A0A5N5K139"/>
<dbReference type="InterPro" id="IPR035010">
    <property type="entry name" value="PHS1"/>
</dbReference>
<name>A0A5N5K139_9ROSI</name>
<evidence type="ECO:0000313" key="2">
    <source>
        <dbReference type="EMBL" id="KAB5525208.1"/>
    </source>
</evidence>
<evidence type="ECO:0000259" key="1">
    <source>
        <dbReference type="Pfam" id="PF09192"/>
    </source>
</evidence>
<gene>
    <name evidence="2" type="ORF">DKX38_022957</name>
</gene>
<protein>
    <recommendedName>
        <fullName evidence="1">Actin-fragmin kinase catalytic domain-containing protein</fullName>
    </recommendedName>
</protein>
<evidence type="ECO:0000313" key="3">
    <source>
        <dbReference type="Proteomes" id="UP000326939"/>
    </source>
</evidence>
<dbReference type="PANTHER" id="PTHR47100">
    <property type="entry name" value="DUAL SPECIFICITY PROTEIN PHOSPHATASE PHS1"/>
    <property type="match status" value="1"/>
</dbReference>
<dbReference type="Gene3D" id="1.10.1070.11">
    <property type="entry name" value="Phosphatidylinositol 3-/4-kinase, catalytic domain"/>
    <property type="match status" value="1"/>
</dbReference>
<dbReference type="InterPro" id="IPR036940">
    <property type="entry name" value="PI3/4_kinase_cat_sf"/>
</dbReference>
<dbReference type="EMBL" id="VDCV01000015">
    <property type="protein sequence ID" value="KAB5525208.1"/>
    <property type="molecule type" value="Genomic_DNA"/>
</dbReference>
<dbReference type="InterPro" id="IPR011009">
    <property type="entry name" value="Kinase-like_dom_sf"/>
</dbReference>
<keyword evidence="3" id="KW-1185">Reference proteome</keyword>
<dbReference type="PANTHER" id="PTHR47100:SF5">
    <property type="entry name" value="DUAL SPECIFICITY PROTEIN PHOSPHATASE PHS1"/>
    <property type="match status" value="1"/>
</dbReference>
<proteinExistence type="predicted"/>
<organism evidence="2 3">
    <name type="scientific">Salix brachista</name>
    <dbReference type="NCBI Taxonomy" id="2182728"/>
    <lineage>
        <taxon>Eukaryota</taxon>
        <taxon>Viridiplantae</taxon>
        <taxon>Streptophyta</taxon>
        <taxon>Embryophyta</taxon>
        <taxon>Tracheophyta</taxon>
        <taxon>Spermatophyta</taxon>
        <taxon>Magnoliopsida</taxon>
        <taxon>eudicotyledons</taxon>
        <taxon>Gunneridae</taxon>
        <taxon>Pentapetalae</taxon>
        <taxon>rosids</taxon>
        <taxon>fabids</taxon>
        <taxon>Malpighiales</taxon>
        <taxon>Salicaceae</taxon>
        <taxon>Saliceae</taxon>
        <taxon>Salix</taxon>
    </lineage>
</organism>
<dbReference type="Proteomes" id="UP000326939">
    <property type="component" value="Chromosome 15"/>
</dbReference>
<dbReference type="Pfam" id="PF09192">
    <property type="entry name" value="Act-Frag_cataly"/>
    <property type="match status" value="1"/>
</dbReference>
<dbReference type="InterPro" id="IPR015275">
    <property type="entry name" value="Actin-fragmin_kin_cat_dom"/>
</dbReference>
<dbReference type="GO" id="GO:0004721">
    <property type="term" value="F:phosphoprotein phosphatase activity"/>
    <property type="evidence" value="ECO:0007669"/>
    <property type="project" value="InterPro"/>
</dbReference>
<sequence length="462" mass="51727">MLGDITAGPAYRFAQWLELVRKRSGKYRASGFPHRPYRLETMPSRLGKAVALDIELSSFSWDMLSSLHHTEHSSSNENSEDEMSKALEVTVNSGGVVFFALFNQPGNVDAFHKEAAAVIKFSSSRMATQSERLGYEFAKWLGVQTTQARVIHNCSSEWLQIKEAGEKARVAAALEGDEVGEVTCSELLEALELSRCLLLSRLKGEVLGKDIFVLYNPYHDYVHGSPLMESSNTFESRETAERIAAALGRVFLLDLVIRNEDRLPCRELRWRGNPANLLLAEKMTQSNVNALEDAFDSAINRYRPRVIKALQKEMESQVSDVFDITEAPKSNKMLRVQKSGESLKLTLLEAWNALRQVHRRAQPNDGFARILLNLDLQLHGKVSMEWQRRKPEMKVCPFCGKNAGLSSSSLKLHLQKSHKKLSSGSVDSAMTMEIQKALDALKMTRSGSVSPTLRQSSPAIDD</sequence>
<comment type="caution">
    <text evidence="2">The sequence shown here is derived from an EMBL/GenBank/DDBJ whole genome shotgun (WGS) entry which is preliminary data.</text>
</comment>
<feature type="domain" description="Actin-fragmin kinase catalytic" evidence="1">
    <location>
        <begin position="44"/>
        <end position="315"/>
    </location>
</feature>
<dbReference type="GO" id="GO:0043622">
    <property type="term" value="P:cortical microtubule organization"/>
    <property type="evidence" value="ECO:0007669"/>
    <property type="project" value="InterPro"/>
</dbReference>
<dbReference type="SUPFAM" id="SSF56112">
    <property type="entry name" value="Protein kinase-like (PK-like)"/>
    <property type="match status" value="1"/>
</dbReference>
<accession>A0A5N5K139</accession>
<dbReference type="GO" id="GO:0009737">
    <property type="term" value="P:response to abscisic acid"/>
    <property type="evidence" value="ECO:0007669"/>
    <property type="project" value="InterPro"/>
</dbReference>
<reference evidence="3" key="1">
    <citation type="journal article" date="2019" name="Gigascience">
        <title>De novo genome assembly of the endangered Acer yangbiense, a plant species with extremely small populations endemic to Yunnan Province, China.</title>
        <authorList>
            <person name="Yang J."/>
            <person name="Wariss H.M."/>
            <person name="Tao L."/>
            <person name="Zhang R."/>
            <person name="Yun Q."/>
            <person name="Hollingsworth P."/>
            <person name="Dao Z."/>
            <person name="Luo G."/>
            <person name="Guo H."/>
            <person name="Ma Y."/>
            <person name="Sun W."/>
        </authorList>
    </citation>
    <scope>NUCLEOTIDE SEQUENCE [LARGE SCALE GENOMIC DNA]</scope>
    <source>
        <strain evidence="3">cv. br00</strain>
    </source>
</reference>